<keyword evidence="4" id="KW-1185">Reference proteome</keyword>
<protein>
    <recommendedName>
        <fullName evidence="5">(S)-ureidoglycine aminohydrolase cupin domain-containing protein</fullName>
    </recommendedName>
</protein>
<evidence type="ECO:0000313" key="3">
    <source>
        <dbReference type="EMBL" id="KAL1511438.1"/>
    </source>
</evidence>
<evidence type="ECO:0000256" key="1">
    <source>
        <dbReference type="SAM" id="Phobius"/>
    </source>
</evidence>
<accession>A0AB34J1A3</accession>
<proteinExistence type="predicted"/>
<keyword evidence="1" id="KW-0472">Membrane</keyword>
<name>A0AB34J1A3_PRYPA</name>
<keyword evidence="2" id="KW-0732">Signal</keyword>
<gene>
    <name evidence="3" type="ORF">AB1Y20_006237</name>
</gene>
<comment type="caution">
    <text evidence="3">The sequence shown here is derived from an EMBL/GenBank/DDBJ whole genome shotgun (WGS) entry which is preliminary data.</text>
</comment>
<evidence type="ECO:0000313" key="4">
    <source>
        <dbReference type="Proteomes" id="UP001515480"/>
    </source>
</evidence>
<sequence length="183" mass="19646">MAVSRWVGVVLCTIQTLVAPSQALVPSLPAWRTSIPARISRLHVDSEPLALPPSTRSGAPQCALTVRSPRQEEAERMGIREWPGMCVSRGTAQRGEYEEKCAAGALRYVLEGEGVVSTEDGDEVEVGPNSLIEVIDESILVWTVAENFNEMIILTPEYKGPSLAIVAALLATVSFALVALTGM</sequence>
<feature type="chain" id="PRO_5044308735" description="(S)-ureidoglycine aminohydrolase cupin domain-containing protein" evidence="2">
    <location>
        <begin position="24"/>
        <end position="183"/>
    </location>
</feature>
<dbReference type="InterPro" id="IPR014710">
    <property type="entry name" value="RmlC-like_jellyroll"/>
</dbReference>
<keyword evidence="1" id="KW-1133">Transmembrane helix</keyword>
<organism evidence="3 4">
    <name type="scientific">Prymnesium parvum</name>
    <name type="common">Toxic golden alga</name>
    <dbReference type="NCBI Taxonomy" id="97485"/>
    <lineage>
        <taxon>Eukaryota</taxon>
        <taxon>Haptista</taxon>
        <taxon>Haptophyta</taxon>
        <taxon>Prymnesiophyceae</taxon>
        <taxon>Prymnesiales</taxon>
        <taxon>Prymnesiaceae</taxon>
        <taxon>Prymnesium</taxon>
    </lineage>
</organism>
<reference evidence="3 4" key="1">
    <citation type="journal article" date="2024" name="Science">
        <title>Giant polyketide synthase enzymes in the biosynthesis of giant marine polyether toxins.</title>
        <authorList>
            <person name="Fallon T.R."/>
            <person name="Shende V.V."/>
            <person name="Wierzbicki I.H."/>
            <person name="Pendleton A.L."/>
            <person name="Watervoot N.F."/>
            <person name="Auber R.P."/>
            <person name="Gonzalez D.J."/>
            <person name="Wisecaver J.H."/>
            <person name="Moore B.S."/>
        </authorList>
    </citation>
    <scope>NUCLEOTIDE SEQUENCE [LARGE SCALE GENOMIC DNA]</scope>
    <source>
        <strain evidence="3 4">12B1</strain>
    </source>
</reference>
<keyword evidence="1" id="KW-0812">Transmembrane</keyword>
<feature type="transmembrane region" description="Helical" evidence="1">
    <location>
        <begin position="163"/>
        <end position="182"/>
    </location>
</feature>
<evidence type="ECO:0008006" key="5">
    <source>
        <dbReference type="Google" id="ProtNLM"/>
    </source>
</evidence>
<dbReference type="Proteomes" id="UP001515480">
    <property type="component" value="Unassembled WGS sequence"/>
</dbReference>
<evidence type="ECO:0000256" key="2">
    <source>
        <dbReference type="SAM" id="SignalP"/>
    </source>
</evidence>
<dbReference type="AlphaFoldDB" id="A0AB34J1A3"/>
<dbReference type="Gene3D" id="2.60.120.10">
    <property type="entry name" value="Jelly Rolls"/>
    <property type="match status" value="1"/>
</dbReference>
<feature type="signal peptide" evidence="2">
    <location>
        <begin position="1"/>
        <end position="23"/>
    </location>
</feature>
<dbReference type="EMBL" id="JBGBPQ010000014">
    <property type="protein sequence ID" value="KAL1511438.1"/>
    <property type="molecule type" value="Genomic_DNA"/>
</dbReference>